<protein>
    <recommendedName>
        <fullName evidence="11">BZIP domain-containing protein</fullName>
    </recommendedName>
</protein>
<evidence type="ECO:0000256" key="10">
    <source>
        <dbReference type="SAM" id="Phobius"/>
    </source>
</evidence>
<evidence type="ECO:0000256" key="1">
    <source>
        <dbReference type="ARBA" id="ARBA00004123"/>
    </source>
</evidence>
<dbReference type="CDD" id="cd14710">
    <property type="entry name" value="bZIP_HAC1-like"/>
    <property type="match status" value="1"/>
</dbReference>
<evidence type="ECO:0000313" key="13">
    <source>
        <dbReference type="Proteomes" id="UP000095009"/>
    </source>
</evidence>
<evidence type="ECO:0000313" key="12">
    <source>
        <dbReference type="EMBL" id="ODQ64593.1"/>
    </source>
</evidence>
<dbReference type="SMART" id="SM00338">
    <property type="entry name" value="BRLZ"/>
    <property type="match status" value="1"/>
</dbReference>
<keyword evidence="10" id="KW-0472">Membrane</keyword>
<keyword evidence="5" id="KW-0804">Transcription</keyword>
<evidence type="ECO:0000256" key="7">
    <source>
        <dbReference type="ARBA" id="ARBA00023242"/>
    </source>
</evidence>
<dbReference type="PANTHER" id="PTHR46714:SF6">
    <property type="entry name" value="TRANSCRIPTIONAL ACTIVATOR HAC1"/>
    <property type="match status" value="1"/>
</dbReference>
<dbReference type="PANTHER" id="PTHR46714">
    <property type="entry name" value="TRANSCRIPTIONAL ACTIVATOR HAC1"/>
    <property type="match status" value="1"/>
</dbReference>
<keyword evidence="3" id="KW-0805">Transcription regulation</keyword>
<feature type="domain" description="BZIP" evidence="11">
    <location>
        <begin position="91"/>
        <end position="138"/>
    </location>
</feature>
<dbReference type="OrthoDB" id="674948at2759"/>
<dbReference type="STRING" id="857566.A0A1E3PGP6"/>
<feature type="compositionally biased region" description="Low complexity" evidence="9">
    <location>
        <begin position="275"/>
        <end position="303"/>
    </location>
</feature>
<dbReference type="GO" id="GO:0005634">
    <property type="term" value="C:nucleus"/>
    <property type="evidence" value="ECO:0007669"/>
    <property type="project" value="UniProtKB-SubCell"/>
</dbReference>
<keyword evidence="10" id="KW-0812">Transmembrane</keyword>
<dbReference type="Gene3D" id="1.20.5.170">
    <property type="match status" value="1"/>
</dbReference>
<dbReference type="GO" id="GO:0000981">
    <property type="term" value="F:DNA-binding transcription factor activity, RNA polymerase II-specific"/>
    <property type="evidence" value="ECO:0007669"/>
    <property type="project" value="InterPro"/>
</dbReference>
<reference evidence="12 13" key="1">
    <citation type="journal article" date="2016" name="Proc. Natl. Acad. Sci. U.S.A.">
        <title>Comparative genomics of biotechnologically important yeasts.</title>
        <authorList>
            <person name="Riley R."/>
            <person name="Haridas S."/>
            <person name="Wolfe K.H."/>
            <person name="Lopes M.R."/>
            <person name="Hittinger C.T."/>
            <person name="Goeker M."/>
            <person name="Salamov A.A."/>
            <person name="Wisecaver J.H."/>
            <person name="Long T.M."/>
            <person name="Calvey C.H."/>
            <person name="Aerts A.L."/>
            <person name="Barry K.W."/>
            <person name="Choi C."/>
            <person name="Clum A."/>
            <person name="Coughlan A.Y."/>
            <person name="Deshpande S."/>
            <person name="Douglass A.P."/>
            <person name="Hanson S.J."/>
            <person name="Klenk H.-P."/>
            <person name="LaButti K.M."/>
            <person name="Lapidus A."/>
            <person name="Lindquist E.A."/>
            <person name="Lipzen A.M."/>
            <person name="Meier-Kolthoff J.P."/>
            <person name="Ohm R.A."/>
            <person name="Otillar R.P."/>
            <person name="Pangilinan J.L."/>
            <person name="Peng Y."/>
            <person name="Rokas A."/>
            <person name="Rosa C.A."/>
            <person name="Scheuner C."/>
            <person name="Sibirny A.A."/>
            <person name="Slot J.C."/>
            <person name="Stielow J.B."/>
            <person name="Sun H."/>
            <person name="Kurtzman C.P."/>
            <person name="Blackwell M."/>
            <person name="Grigoriev I.V."/>
            <person name="Jeffries T.W."/>
        </authorList>
    </citation>
    <scope>NUCLEOTIDE SEQUENCE [LARGE SCALE GENOMIC DNA]</scope>
    <source>
        <strain evidence="12 13">DSM 6958</strain>
    </source>
</reference>
<keyword evidence="6" id="KW-0834">Unfolded protein response</keyword>
<comment type="similarity">
    <text evidence="2">Belongs to the bZIP family.</text>
</comment>
<proteinExistence type="inferred from homology"/>
<dbReference type="GO" id="GO:0003677">
    <property type="term" value="F:DNA binding"/>
    <property type="evidence" value="ECO:0007669"/>
    <property type="project" value="UniProtKB-KW"/>
</dbReference>
<gene>
    <name evidence="12" type="ORF">NADFUDRAFT_71048</name>
</gene>
<feature type="region of interest" description="Disordered" evidence="9">
    <location>
        <begin position="193"/>
        <end position="232"/>
    </location>
</feature>
<dbReference type="GO" id="GO:0045944">
    <property type="term" value="P:positive regulation of transcription by RNA polymerase II"/>
    <property type="evidence" value="ECO:0007669"/>
    <property type="project" value="InterPro"/>
</dbReference>
<dbReference type="EMBL" id="KV454411">
    <property type="protein sequence ID" value="ODQ64593.1"/>
    <property type="molecule type" value="Genomic_DNA"/>
</dbReference>
<dbReference type="Pfam" id="PF00170">
    <property type="entry name" value="bZIP_1"/>
    <property type="match status" value="1"/>
</dbReference>
<comment type="subcellular location">
    <subcellularLocation>
        <location evidence="1">Nucleus</location>
    </subcellularLocation>
</comment>
<keyword evidence="4" id="KW-0238">DNA-binding</keyword>
<keyword evidence="10" id="KW-1133">Transmembrane helix</keyword>
<feature type="compositionally biased region" description="Polar residues" evidence="9">
    <location>
        <begin position="256"/>
        <end position="274"/>
    </location>
</feature>
<feature type="region of interest" description="Disordered" evidence="9">
    <location>
        <begin position="253"/>
        <end position="303"/>
    </location>
</feature>
<feature type="compositionally biased region" description="Acidic residues" evidence="9">
    <location>
        <begin position="36"/>
        <end position="57"/>
    </location>
</feature>
<evidence type="ECO:0000256" key="9">
    <source>
        <dbReference type="SAM" id="MobiDB-lite"/>
    </source>
</evidence>
<keyword evidence="7" id="KW-0539">Nucleus</keyword>
<accession>A0A1E3PGP6</accession>
<name>A0A1E3PGP6_9ASCO</name>
<dbReference type="InterPro" id="IPR044280">
    <property type="entry name" value="Hac1/HY5"/>
</dbReference>
<evidence type="ECO:0000256" key="6">
    <source>
        <dbReference type="ARBA" id="ARBA00023230"/>
    </source>
</evidence>
<dbReference type="InterPro" id="IPR004827">
    <property type="entry name" value="bZIP"/>
</dbReference>
<feature type="compositionally biased region" description="Polar residues" evidence="9">
    <location>
        <begin position="202"/>
        <end position="212"/>
    </location>
</feature>
<evidence type="ECO:0000256" key="5">
    <source>
        <dbReference type="ARBA" id="ARBA00023163"/>
    </source>
</evidence>
<dbReference type="PROSITE" id="PS50217">
    <property type="entry name" value="BZIP"/>
    <property type="match status" value="1"/>
</dbReference>
<keyword evidence="13" id="KW-1185">Reference proteome</keyword>
<sequence>MTCSLIKIEPDLAPSPAGLSAASAGSPALHVPQPLDLDDDDNDLDLDDPDADNDNDDFYSAATKRKESVTLPLPAGSLPPRKRAKTKDEKEQRRIERIMRNRQAAHASREKKRRHVEELEKRCIELNTKNEELQSQVQLSKRTHIQMLEQHYLLMNKFQQLTSVLNMAKTTGSLQNVDLSSLTDVFTSSPILSDPTDAAASPRNTTATSPSPHDTIDSHINSPPAPSVTTPSMVSTVSFDSIMIKSENFNEENDLYSHSSNPSPTNLHNYSYNDSTSLLSPPELTSSSSSLSSSPLPSSPEISINQSHHPAVMVFIDLQRRLMDFYFTAIISVMTTIPYWLLRTSTMMKSSTTSLSTVPTTMIL</sequence>
<organism evidence="12 13">
    <name type="scientific">Nadsonia fulvescens var. elongata DSM 6958</name>
    <dbReference type="NCBI Taxonomy" id="857566"/>
    <lineage>
        <taxon>Eukaryota</taxon>
        <taxon>Fungi</taxon>
        <taxon>Dikarya</taxon>
        <taxon>Ascomycota</taxon>
        <taxon>Saccharomycotina</taxon>
        <taxon>Dipodascomycetes</taxon>
        <taxon>Dipodascales</taxon>
        <taxon>Dipodascales incertae sedis</taxon>
        <taxon>Nadsonia</taxon>
    </lineage>
</organism>
<keyword evidence="8" id="KW-0175">Coiled coil</keyword>
<feature type="transmembrane region" description="Helical" evidence="10">
    <location>
        <begin position="325"/>
        <end position="342"/>
    </location>
</feature>
<dbReference type="AlphaFoldDB" id="A0A1E3PGP6"/>
<feature type="region of interest" description="Disordered" evidence="9">
    <location>
        <begin position="1"/>
        <end position="92"/>
    </location>
</feature>
<feature type="coiled-coil region" evidence="8">
    <location>
        <begin position="102"/>
        <end position="143"/>
    </location>
</feature>
<dbReference type="SUPFAM" id="SSF57959">
    <property type="entry name" value="Leucine zipper domain"/>
    <property type="match status" value="1"/>
</dbReference>
<evidence type="ECO:0000256" key="2">
    <source>
        <dbReference type="ARBA" id="ARBA00007163"/>
    </source>
</evidence>
<dbReference type="GO" id="GO:0006986">
    <property type="term" value="P:response to unfolded protein"/>
    <property type="evidence" value="ECO:0007669"/>
    <property type="project" value="UniProtKB-KW"/>
</dbReference>
<evidence type="ECO:0000256" key="3">
    <source>
        <dbReference type="ARBA" id="ARBA00023015"/>
    </source>
</evidence>
<evidence type="ECO:0000259" key="11">
    <source>
        <dbReference type="PROSITE" id="PS50217"/>
    </source>
</evidence>
<evidence type="ECO:0000256" key="4">
    <source>
        <dbReference type="ARBA" id="ARBA00023125"/>
    </source>
</evidence>
<feature type="compositionally biased region" description="Low complexity" evidence="9">
    <location>
        <begin position="12"/>
        <end position="29"/>
    </location>
</feature>
<dbReference type="PROSITE" id="PS00036">
    <property type="entry name" value="BZIP_BASIC"/>
    <property type="match status" value="1"/>
</dbReference>
<evidence type="ECO:0000256" key="8">
    <source>
        <dbReference type="SAM" id="Coils"/>
    </source>
</evidence>
<dbReference type="InterPro" id="IPR046347">
    <property type="entry name" value="bZIP_sf"/>
</dbReference>
<dbReference type="Proteomes" id="UP000095009">
    <property type="component" value="Unassembled WGS sequence"/>
</dbReference>